<proteinExistence type="inferred from homology"/>
<dbReference type="PANTHER" id="PTHR38662">
    <property type="entry name" value="COBALT TRANSPORT PROTEIN CBIN"/>
    <property type="match status" value="1"/>
</dbReference>
<dbReference type="NCBIfam" id="NF002780">
    <property type="entry name" value="PRK02898.1"/>
    <property type="match status" value="1"/>
</dbReference>
<protein>
    <recommendedName>
        <fullName evidence="10">Cobalt transport protein CbiN</fullName>
    </recommendedName>
    <alternativeName>
        <fullName evidence="10">Energy-coupling factor transporter probable substrate-capture protein CbiN</fullName>
        <shortName evidence="10">ECF transporter S component CbiN</shortName>
    </alternativeName>
</protein>
<evidence type="ECO:0000256" key="3">
    <source>
        <dbReference type="ARBA" id="ARBA00022475"/>
    </source>
</evidence>
<sequence>MKKHQNLLLILAVFLLALLPLWVVQPVADKEIFSGADGEAMDAIIEIAPDYEPWFGPLWEPPSAEIESLLFAFQAALGGGFIGYYLGVSITRVRMRRAWQNGQPCT</sequence>
<dbReference type="PANTHER" id="PTHR38662:SF1">
    <property type="entry name" value="COBALT TRANSPORT PROTEIN CBIN"/>
    <property type="match status" value="1"/>
</dbReference>
<keyword evidence="9 10" id="KW-0170">Cobalt</keyword>
<evidence type="ECO:0000256" key="9">
    <source>
        <dbReference type="ARBA" id="ARBA00023285"/>
    </source>
</evidence>
<comment type="function">
    <text evidence="10">Part of the energy-coupling factor (ECF) transporter complex CbiMNOQ involved in cobalt import.</text>
</comment>
<dbReference type="HAMAP" id="MF_00330">
    <property type="entry name" value="CbiN"/>
    <property type="match status" value="1"/>
</dbReference>
<keyword evidence="8 10" id="KW-0472">Membrane</keyword>
<dbReference type="AlphaFoldDB" id="A0A0B5FNE4"/>
<keyword evidence="2 10" id="KW-0813">Transport</keyword>
<keyword evidence="5 10" id="KW-0812">Transmembrane</keyword>
<dbReference type="GO" id="GO:0009236">
    <property type="term" value="P:cobalamin biosynthetic process"/>
    <property type="evidence" value="ECO:0007669"/>
    <property type="project" value="UniProtKB-UniRule"/>
</dbReference>
<dbReference type="HOGENOM" id="CLU_136197_2_0_7"/>
<evidence type="ECO:0000256" key="4">
    <source>
        <dbReference type="ARBA" id="ARBA00022573"/>
    </source>
</evidence>
<dbReference type="EMBL" id="CP010311">
    <property type="protein sequence ID" value="AJF05510.1"/>
    <property type="molecule type" value="Genomic_DNA"/>
</dbReference>
<dbReference type="InterPro" id="IPR003705">
    <property type="entry name" value="CbiN"/>
</dbReference>
<keyword evidence="3 10" id="KW-1003">Cell membrane</keyword>
<dbReference type="GO" id="GO:0015087">
    <property type="term" value="F:cobalt ion transmembrane transporter activity"/>
    <property type="evidence" value="ECO:0007669"/>
    <property type="project" value="UniProtKB-UniRule"/>
</dbReference>
<organism evidence="11 12">
    <name type="scientific">Geoalkalibacter subterraneus</name>
    <dbReference type="NCBI Taxonomy" id="483547"/>
    <lineage>
        <taxon>Bacteria</taxon>
        <taxon>Pseudomonadati</taxon>
        <taxon>Thermodesulfobacteriota</taxon>
        <taxon>Desulfuromonadia</taxon>
        <taxon>Desulfuromonadales</taxon>
        <taxon>Geoalkalibacteraceae</taxon>
        <taxon>Geoalkalibacter</taxon>
    </lineage>
</organism>
<dbReference type="STRING" id="483547.GSUB_01475"/>
<dbReference type="Pfam" id="PF02553">
    <property type="entry name" value="CbiN"/>
    <property type="match status" value="1"/>
</dbReference>
<dbReference type="Proteomes" id="UP000035036">
    <property type="component" value="Chromosome"/>
</dbReference>
<name>A0A0B5FNE4_9BACT</name>
<evidence type="ECO:0000256" key="10">
    <source>
        <dbReference type="HAMAP-Rule" id="MF_00330"/>
    </source>
</evidence>
<dbReference type="NCBIfam" id="TIGR01165">
    <property type="entry name" value="cbiN"/>
    <property type="match status" value="1"/>
</dbReference>
<evidence type="ECO:0000256" key="6">
    <source>
        <dbReference type="ARBA" id="ARBA00022989"/>
    </source>
</evidence>
<evidence type="ECO:0000313" key="12">
    <source>
        <dbReference type="Proteomes" id="UP000035036"/>
    </source>
</evidence>
<evidence type="ECO:0000256" key="2">
    <source>
        <dbReference type="ARBA" id="ARBA00022448"/>
    </source>
</evidence>
<dbReference type="OrthoDB" id="1551318at2"/>
<dbReference type="KEGG" id="gsb:GSUB_01475"/>
<dbReference type="GO" id="GO:0005886">
    <property type="term" value="C:plasma membrane"/>
    <property type="evidence" value="ECO:0007669"/>
    <property type="project" value="UniProtKB-SubCell"/>
</dbReference>
<evidence type="ECO:0000256" key="5">
    <source>
        <dbReference type="ARBA" id="ARBA00022692"/>
    </source>
</evidence>
<keyword evidence="12" id="KW-1185">Reference proteome</keyword>
<reference evidence="11 12" key="1">
    <citation type="journal article" date="2015" name="Genome Announc.">
        <title>Genomes of Geoalkalibacter ferrihydriticus Z-0531T and Geoalkalibacter subterraneus Red1T, Two Haloalkaliphilic Metal-Reducing Deltaproteobacteria.</title>
        <authorList>
            <person name="Badalamenti J.P."/>
            <person name="Krajmalnik-Brown R."/>
            <person name="Torres C.I."/>
            <person name="Bond D.R."/>
        </authorList>
    </citation>
    <scope>NUCLEOTIDE SEQUENCE [LARGE SCALE GENOMIC DNA]</scope>
    <source>
        <strain evidence="11 12">Red1</strain>
    </source>
</reference>
<comment type="caution">
    <text evidence="10">Lacks conserved residue(s) required for the propagation of feature annotation.</text>
</comment>
<keyword evidence="7 10" id="KW-0406">Ion transport</keyword>
<comment type="subunit">
    <text evidence="10">Forms an energy-coupling factor (ECF) transporter complex composed of an ATP-binding protein (A component, CbiO), a transmembrane protein (T component, CbiQ) and 2 possible substrate-capture proteins (S components, CbiM and CbiN) of unknown stoichimetry.</text>
</comment>
<keyword evidence="1 10" id="KW-0171">Cobalt transport</keyword>
<evidence type="ECO:0000256" key="8">
    <source>
        <dbReference type="ARBA" id="ARBA00023136"/>
    </source>
</evidence>
<comment type="pathway">
    <text evidence="10">Cofactor biosynthesis; adenosylcobalamin biosynthesis.</text>
</comment>
<comment type="similarity">
    <text evidence="10">Belongs to the CbiN family.</text>
</comment>
<dbReference type="RefSeq" id="WP_040198868.1">
    <property type="nucleotide sequence ID" value="NZ_CP010311.1"/>
</dbReference>
<keyword evidence="6 10" id="KW-1133">Transmembrane helix</keyword>
<comment type="subcellular location">
    <subcellularLocation>
        <location evidence="10">Cell membrane</location>
        <topology evidence="10">Multi-pass membrane protein</topology>
    </subcellularLocation>
</comment>
<accession>A0A0B5FNE4</accession>
<dbReference type="UniPathway" id="UPA00148"/>
<evidence type="ECO:0000256" key="7">
    <source>
        <dbReference type="ARBA" id="ARBA00023065"/>
    </source>
</evidence>
<gene>
    <name evidence="10" type="primary">cbiN</name>
    <name evidence="11" type="ORF">GSUB_01475</name>
</gene>
<feature type="transmembrane region" description="Helical" evidence="10">
    <location>
        <begin position="68"/>
        <end position="87"/>
    </location>
</feature>
<evidence type="ECO:0000313" key="11">
    <source>
        <dbReference type="EMBL" id="AJF05510.1"/>
    </source>
</evidence>
<evidence type="ECO:0000256" key="1">
    <source>
        <dbReference type="ARBA" id="ARBA00022426"/>
    </source>
</evidence>
<keyword evidence="4 10" id="KW-0169">Cobalamin biosynthesis</keyword>